<dbReference type="InterPro" id="IPR052518">
    <property type="entry name" value="CHR_Transporter"/>
</dbReference>
<dbReference type="EMBL" id="SNRX01000008">
    <property type="protein sequence ID" value="KAA6302372.1"/>
    <property type="molecule type" value="Genomic_DNA"/>
</dbReference>
<evidence type="ECO:0000256" key="7">
    <source>
        <dbReference type="SAM" id="Phobius"/>
    </source>
</evidence>
<dbReference type="GO" id="GO:0005886">
    <property type="term" value="C:plasma membrane"/>
    <property type="evidence" value="ECO:0007669"/>
    <property type="project" value="UniProtKB-SubCell"/>
</dbReference>
<dbReference type="InterPro" id="IPR003370">
    <property type="entry name" value="Chromate_transpt"/>
</dbReference>
<keyword evidence="4 7" id="KW-0812">Transmembrane</keyword>
<dbReference type="Pfam" id="PF02417">
    <property type="entry name" value="Chromate_transp"/>
    <property type="match status" value="1"/>
</dbReference>
<comment type="similarity">
    <text evidence="2">Belongs to the chromate ion transporter (CHR) (TC 2.A.51) family.</text>
</comment>
<feature type="transmembrane region" description="Helical" evidence="7">
    <location>
        <begin position="112"/>
        <end position="132"/>
    </location>
</feature>
<feature type="transmembrane region" description="Helical" evidence="7">
    <location>
        <begin position="78"/>
        <end position="100"/>
    </location>
</feature>
<evidence type="ECO:0000256" key="1">
    <source>
        <dbReference type="ARBA" id="ARBA00004651"/>
    </source>
</evidence>
<dbReference type="PANTHER" id="PTHR43663">
    <property type="entry name" value="CHROMATE TRANSPORT PROTEIN-RELATED"/>
    <property type="match status" value="1"/>
</dbReference>
<evidence type="ECO:0000313" key="9">
    <source>
        <dbReference type="Proteomes" id="UP000324575"/>
    </source>
</evidence>
<evidence type="ECO:0000256" key="6">
    <source>
        <dbReference type="ARBA" id="ARBA00023136"/>
    </source>
</evidence>
<protein>
    <submittedName>
        <fullName evidence="8">Chromate transport protein</fullName>
    </submittedName>
</protein>
<dbReference type="GO" id="GO:0015109">
    <property type="term" value="F:chromate transmembrane transporter activity"/>
    <property type="evidence" value="ECO:0007669"/>
    <property type="project" value="InterPro"/>
</dbReference>
<keyword evidence="5 7" id="KW-1133">Transmembrane helix</keyword>
<evidence type="ECO:0000313" key="8">
    <source>
        <dbReference type="EMBL" id="KAA6302372.1"/>
    </source>
</evidence>
<evidence type="ECO:0000256" key="2">
    <source>
        <dbReference type="ARBA" id="ARBA00005262"/>
    </source>
</evidence>
<comment type="caution">
    <text evidence="8">The sequence shown here is derived from an EMBL/GenBank/DDBJ whole genome shotgun (WGS) entry which is preliminary data.</text>
</comment>
<feature type="transmembrane region" description="Helical" evidence="7">
    <location>
        <begin position="152"/>
        <end position="176"/>
    </location>
</feature>
<dbReference type="AlphaFoldDB" id="A0A5M8P1X6"/>
<evidence type="ECO:0000256" key="3">
    <source>
        <dbReference type="ARBA" id="ARBA00022475"/>
    </source>
</evidence>
<dbReference type="PANTHER" id="PTHR43663:SF2">
    <property type="entry name" value="CHROMATE TRANSPORT PROTEIN-RELATED"/>
    <property type="match status" value="1"/>
</dbReference>
<dbReference type="Proteomes" id="UP000324575">
    <property type="component" value="Unassembled WGS sequence"/>
</dbReference>
<sequence>MMNVYGQIFGTFAKVGTFTIGGGYAMLPLIQKEVVEKKRWVSSDAFVDMIALSQSVPGVMAVNISILTGYHIKGIRGSMVAALGTILPSFFLLLLIAMFFRNFQDNVYIAKMFKAIRPAVVALIAVPVFTTAQTIGMNLKTVVIPVASALLIWYWGVSPVYVVLVAAIGGVVYGIATSKT</sequence>
<gene>
    <name evidence="8" type="ORF">EZS26_001485</name>
</gene>
<proteinExistence type="inferred from homology"/>
<comment type="subcellular location">
    <subcellularLocation>
        <location evidence="1">Cell membrane</location>
        <topology evidence="1">Multi-pass membrane protein</topology>
    </subcellularLocation>
</comment>
<evidence type="ECO:0000256" key="5">
    <source>
        <dbReference type="ARBA" id="ARBA00022989"/>
    </source>
</evidence>
<reference evidence="8 9" key="1">
    <citation type="submission" date="2019-03" db="EMBL/GenBank/DDBJ databases">
        <title>Single cell metagenomics reveals metabolic interactions within the superorganism composed of flagellate Streblomastix strix and complex community of Bacteroidetes bacteria on its surface.</title>
        <authorList>
            <person name="Treitli S.C."/>
            <person name="Kolisko M."/>
            <person name="Husnik F."/>
            <person name="Keeling P."/>
            <person name="Hampl V."/>
        </authorList>
    </citation>
    <scope>NUCLEOTIDE SEQUENCE [LARGE SCALE GENOMIC DNA]</scope>
    <source>
        <strain evidence="8">St1</strain>
    </source>
</reference>
<feature type="transmembrane region" description="Helical" evidence="7">
    <location>
        <begin position="12"/>
        <end position="30"/>
    </location>
</feature>
<feature type="transmembrane region" description="Helical" evidence="7">
    <location>
        <begin position="51"/>
        <end position="72"/>
    </location>
</feature>
<accession>A0A5M8P1X6</accession>
<evidence type="ECO:0000256" key="4">
    <source>
        <dbReference type="ARBA" id="ARBA00022692"/>
    </source>
</evidence>
<organism evidence="8 9">
    <name type="scientific">Candidatus Ordinivivax streblomastigis</name>
    <dbReference type="NCBI Taxonomy" id="2540710"/>
    <lineage>
        <taxon>Bacteria</taxon>
        <taxon>Pseudomonadati</taxon>
        <taxon>Bacteroidota</taxon>
        <taxon>Bacteroidia</taxon>
        <taxon>Bacteroidales</taxon>
        <taxon>Candidatus Ordinivivax</taxon>
    </lineage>
</organism>
<keyword evidence="3" id="KW-1003">Cell membrane</keyword>
<name>A0A5M8P1X6_9BACT</name>
<keyword evidence="6 7" id="KW-0472">Membrane</keyword>